<gene>
    <name evidence="1" type="ORF">MCOR_49718</name>
</gene>
<dbReference type="Proteomes" id="UP000507470">
    <property type="component" value="Unassembled WGS sequence"/>
</dbReference>
<dbReference type="EMBL" id="CACVKT020008730">
    <property type="protein sequence ID" value="CAC5417174.1"/>
    <property type="molecule type" value="Genomic_DNA"/>
</dbReference>
<reference evidence="1 2" key="1">
    <citation type="submission" date="2020-06" db="EMBL/GenBank/DDBJ databases">
        <authorList>
            <person name="Li R."/>
            <person name="Bekaert M."/>
        </authorList>
    </citation>
    <scope>NUCLEOTIDE SEQUENCE [LARGE SCALE GENOMIC DNA]</scope>
    <source>
        <strain evidence="2">wild</strain>
    </source>
</reference>
<dbReference type="OrthoDB" id="10230744at2759"/>
<evidence type="ECO:0000313" key="2">
    <source>
        <dbReference type="Proteomes" id="UP000507470"/>
    </source>
</evidence>
<name>A0A6J8E8W0_MYTCO</name>
<protein>
    <submittedName>
        <fullName evidence="1">Uncharacterized protein</fullName>
    </submittedName>
</protein>
<accession>A0A6J8E8W0</accession>
<sequence>MHMKCIPDIKNNTDVNEFRDIILHPVYGVCVHVVKVPGYNRLLVYDNHELSIKAKIVQGLFKTMTSEWDRNCLKFMLSITFKQSDVKKLGIDVNHTANQKMIDRIKNVIEEVQNVDLAVEDLLNLHLRTKESKLVEIIDTLKTLCQSLAYQMLEHKNELIKLSQRKIMSKM</sequence>
<keyword evidence="2" id="KW-1185">Reference proteome</keyword>
<evidence type="ECO:0000313" key="1">
    <source>
        <dbReference type="EMBL" id="CAC5417174.1"/>
    </source>
</evidence>
<proteinExistence type="predicted"/>
<dbReference type="AlphaFoldDB" id="A0A6J8E8W0"/>
<organism evidence="1 2">
    <name type="scientific">Mytilus coruscus</name>
    <name type="common">Sea mussel</name>
    <dbReference type="NCBI Taxonomy" id="42192"/>
    <lineage>
        <taxon>Eukaryota</taxon>
        <taxon>Metazoa</taxon>
        <taxon>Spiralia</taxon>
        <taxon>Lophotrochozoa</taxon>
        <taxon>Mollusca</taxon>
        <taxon>Bivalvia</taxon>
        <taxon>Autobranchia</taxon>
        <taxon>Pteriomorphia</taxon>
        <taxon>Mytilida</taxon>
        <taxon>Mytiloidea</taxon>
        <taxon>Mytilidae</taxon>
        <taxon>Mytilinae</taxon>
        <taxon>Mytilus</taxon>
    </lineage>
</organism>